<evidence type="ECO:0000256" key="2">
    <source>
        <dbReference type="ARBA" id="ARBA00002923"/>
    </source>
</evidence>
<evidence type="ECO:0000256" key="12">
    <source>
        <dbReference type="HAMAP-Rule" id="MF_00388"/>
    </source>
</evidence>
<evidence type="ECO:0000256" key="5">
    <source>
        <dbReference type="ARBA" id="ARBA00022516"/>
    </source>
</evidence>
<evidence type="ECO:0000256" key="3">
    <source>
        <dbReference type="ARBA" id="ARBA00005002"/>
    </source>
</evidence>
<dbReference type="NCBIfam" id="TIGR00325">
    <property type="entry name" value="lpxC"/>
    <property type="match status" value="1"/>
</dbReference>
<dbReference type="STRING" id="1156395.DBT_1135"/>
<evidence type="ECO:0000256" key="6">
    <source>
        <dbReference type="ARBA" id="ARBA00022556"/>
    </source>
</evidence>
<dbReference type="GO" id="GO:0046872">
    <property type="term" value="F:metal ion binding"/>
    <property type="evidence" value="ECO:0007669"/>
    <property type="project" value="UniProtKB-KW"/>
</dbReference>
<dbReference type="EMBL" id="MAGO01000005">
    <property type="protein sequence ID" value="OCC15388.1"/>
    <property type="molecule type" value="Genomic_DNA"/>
</dbReference>
<keyword evidence="10 12" id="KW-0443">Lipid metabolism</keyword>
<evidence type="ECO:0000313" key="13">
    <source>
        <dbReference type="EMBL" id="OCC15388.1"/>
    </source>
</evidence>
<dbReference type="InterPro" id="IPR011334">
    <property type="entry name" value="UDP-acyl_GlcNac_deAcase_C"/>
</dbReference>
<accession>A0A1B9F613</accession>
<dbReference type="PANTHER" id="PTHR33694">
    <property type="entry name" value="UDP-3-O-ACYL-N-ACETYLGLUCOSAMINE DEACETYLASE 1, MITOCHONDRIAL-RELATED"/>
    <property type="match status" value="1"/>
</dbReference>
<reference evidence="13 14" key="1">
    <citation type="submission" date="2016-06" db="EMBL/GenBank/DDBJ databases">
        <title>Respiratory ammonification of nitrate coupled to the oxidation of elemental sulfur in deep-sea autotrophic thermophilic bacteria.</title>
        <authorList>
            <person name="Slobodkina G.B."/>
            <person name="Mardanov A.V."/>
            <person name="Ravin N.V."/>
            <person name="Frolova A.A."/>
            <person name="Viryasiv M.B."/>
            <person name="Chernyh N.A."/>
            <person name="Bonch-Osmolovskaya E.A."/>
            <person name="Slobodkin A.I."/>
        </authorList>
    </citation>
    <scope>NUCLEOTIDE SEQUENCE [LARGE SCALE GENOMIC DNA]</scope>
    <source>
        <strain evidence="13 14">S69</strain>
    </source>
</reference>
<feature type="binding site" evidence="12">
    <location>
        <position position="245"/>
    </location>
    <ligand>
        <name>Zn(2+)</name>
        <dbReference type="ChEBI" id="CHEBI:29105"/>
    </ligand>
</feature>
<evidence type="ECO:0000256" key="9">
    <source>
        <dbReference type="ARBA" id="ARBA00022833"/>
    </source>
</evidence>
<comment type="pathway">
    <text evidence="3 12">Glycolipid biosynthesis; lipid IV(A) biosynthesis; lipid IV(A) from (3R)-3-hydroxytetradecanoyl-[acyl-carrier-protein] and UDP-N-acetyl-alpha-D-glucosamine: step 2/6.</text>
</comment>
<dbReference type="EC" id="3.5.1.108" evidence="4 12"/>
<protein>
    <recommendedName>
        <fullName evidence="4 12">UDP-3-O-acyl-N-acetylglucosamine deacetylase</fullName>
        <shortName evidence="12">UDP-3-O-acyl-GlcNAc deacetylase</shortName>
        <ecNumber evidence="4 12">3.5.1.108</ecNumber>
    </recommendedName>
    <alternativeName>
        <fullName evidence="12">UDP-3-O-[R-3-hydroxymyristoyl]-N-acetylglucosamine deacetylase</fullName>
    </alternativeName>
</protein>
<gene>
    <name evidence="12" type="primary">lpxC</name>
    <name evidence="13" type="ORF">DBT_1135</name>
</gene>
<evidence type="ECO:0000256" key="8">
    <source>
        <dbReference type="ARBA" id="ARBA00022801"/>
    </source>
</evidence>
<keyword evidence="6 12" id="KW-0441">Lipid A biosynthesis</keyword>
<sequence length="318" mass="35319">MAKGCQHTLKKEVKVAGIGLHTGEKVYMTIKPAPQDFGICFKRIDDGKEAIIPATYSNVCFTQLCTTIGIQTSEGMKTVSTIEHLMAALFGLGVDNALIEIHGPEVPSMDGSAAPFYSIMKKAGLRPQNSPRKFLKIKKRVAISIDDKEISIEPANHFLVDFEIDFDHSLIEKQRFISKINSKCFERHIARARTFGFLHEVEYLRKNGFARGGSLENAVVIGENGVLNGDGLRFPDEFVRHKVLDLIGDLYLLGYRILGKVVSKKSGHTLHNALTHELIAQKDAWELVEAHGKWPIPGIFVPSIKEKVEMPHPIPSPA</sequence>
<evidence type="ECO:0000256" key="11">
    <source>
        <dbReference type="ARBA" id="ARBA00024535"/>
    </source>
</evidence>
<dbReference type="InterPro" id="IPR015870">
    <property type="entry name" value="UDP-acyl_N-AcGlcN_deAcase_N"/>
</dbReference>
<organism evidence="13 14">
    <name type="scientific">Dissulfuribacter thermophilus</name>
    <dbReference type="NCBI Taxonomy" id="1156395"/>
    <lineage>
        <taxon>Bacteria</taxon>
        <taxon>Pseudomonadati</taxon>
        <taxon>Thermodesulfobacteriota</taxon>
        <taxon>Dissulfuribacteria</taxon>
        <taxon>Dissulfuribacterales</taxon>
        <taxon>Dissulfuribacteraceae</taxon>
        <taxon>Dissulfuribacter</taxon>
    </lineage>
</organism>
<dbReference type="InterPro" id="IPR004463">
    <property type="entry name" value="UDP-acyl_GlcNac_deAcase"/>
</dbReference>
<evidence type="ECO:0000256" key="7">
    <source>
        <dbReference type="ARBA" id="ARBA00022723"/>
    </source>
</evidence>
<keyword evidence="9 12" id="KW-0862">Zinc</keyword>
<dbReference type="RefSeq" id="WP_067617394.1">
    <property type="nucleotide sequence ID" value="NZ_MAGO01000005.1"/>
</dbReference>
<dbReference type="HAMAP" id="MF_00388">
    <property type="entry name" value="LpxC"/>
    <property type="match status" value="1"/>
</dbReference>
<dbReference type="Pfam" id="PF03331">
    <property type="entry name" value="LpxC"/>
    <property type="match status" value="1"/>
</dbReference>
<dbReference type="PATRIC" id="fig|1156395.6.peg.1150"/>
<keyword evidence="7 12" id="KW-0479">Metal-binding</keyword>
<dbReference type="GO" id="GO:0016020">
    <property type="term" value="C:membrane"/>
    <property type="evidence" value="ECO:0007669"/>
    <property type="project" value="GOC"/>
</dbReference>
<dbReference type="UniPathway" id="UPA00359">
    <property type="reaction ID" value="UER00478"/>
</dbReference>
<feature type="active site" description="Proton donor" evidence="12">
    <location>
        <position position="268"/>
    </location>
</feature>
<dbReference type="Gene3D" id="3.30.1700.10">
    <property type="entry name" value="lpxc deacetylase, domain 2"/>
    <property type="match status" value="1"/>
</dbReference>
<comment type="cofactor">
    <cofactor evidence="1 12">
        <name>Zn(2+)</name>
        <dbReference type="ChEBI" id="CHEBI:29105"/>
    </cofactor>
</comment>
<dbReference type="Proteomes" id="UP000093080">
    <property type="component" value="Unassembled WGS sequence"/>
</dbReference>
<feature type="binding site" evidence="12">
    <location>
        <position position="84"/>
    </location>
    <ligand>
        <name>Zn(2+)</name>
        <dbReference type="ChEBI" id="CHEBI:29105"/>
    </ligand>
</feature>
<comment type="caution">
    <text evidence="13">The sequence shown here is derived from an EMBL/GenBank/DDBJ whole genome shotgun (WGS) entry which is preliminary data.</text>
</comment>
<evidence type="ECO:0000256" key="4">
    <source>
        <dbReference type="ARBA" id="ARBA00012745"/>
    </source>
</evidence>
<evidence type="ECO:0000256" key="1">
    <source>
        <dbReference type="ARBA" id="ARBA00001947"/>
    </source>
</evidence>
<name>A0A1B9F613_9BACT</name>
<comment type="catalytic activity">
    <reaction evidence="11 12">
        <text>a UDP-3-O-[(3R)-3-hydroxyacyl]-N-acetyl-alpha-D-glucosamine + H2O = a UDP-3-O-[(3R)-3-hydroxyacyl]-alpha-D-glucosamine + acetate</text>
        <dbReference type="Rhea" id="RHEA:67816"/>
        <dbReference type="ChEBI" id="CHEBI:15377"/>
        <dbReference type="ChEBI" id="CHEBI:30089"/>
        <dbReference type="ChEBI" id="CHEBI:137740"/>
        <dbReference type="ChEBI" id="CHEBI:173225"/>
        <dbReference type="EC" id="3.5.1.108"/>
    </reaction>
</comment>
<dbReference type="SUPFAM" id="SSF54211">
    <property type="entry name" value="Ribosomal protein S5 domain 2-like"/>
    <property type="match status" value="2"/>
</dbReference>
<dbReference type="OrthoDB" id="9802746at2"/>
<keyword evidence="5 12" id="KW-0444">Lipid biosynthesis</keyword>
<dbReference type="AlphaFoldDB" id="A0A1B9F613"/>
<proteinExistence type="inferred from homology"/>
<dbReference type="Gene3D" id="3.30.230.20">
    <property type="entry name" value="lpxc deacetylase, domain 1"/>
    <property type="match status" value="1"/>
</dbReference>
<feature type="binding site" evidence="12">
    <location>
        <position position="241"/>
    </location>
    <ligand>
        <name>Zn(2+)</name>
        <dbReference type="ChEBI" id="CHEBI:29105"/>
    </ligand>
</feature>
<evidence type="ECO:0000313" key="14">
    <source>
        <dbReference type="Proteomes" id="UP000093080"/>
    </source>
</evidence>
<evidence type="ECO:0000256" key="10">
    <source>
        <dbReference type="ARBA" id="ARBA00023098"/>
    </source>
</evidence>
<dbReference type="PANTHER" id="PTHR33694:SF1">
    <property type="entry name" value="UDP-3-O-ACYL-N-ACETYLGLUCOSAMINE DEACETYLASE 1, MITOCHONDRIAL-RELATED"/>
    <property type="match status" value="1"/>
</dbReference>
<comment type="function">
    <text evidence="2 12">Catalyzes the hydrolysis of UDP-3-O-myristoyl-N-acetylglucosamine to form UDP-3-O-myristoylglucosamine and acetate, the committed step in lipid A biosynthesis.</text>
</comment>
<keyword evidence="14" id="KW-1185">Reference proteome</keyword>
<keyword evidence="8 12" id="KW-0378">Hydrolase</keyword>
<dbReference type="GO" id="GO:0009245">
    <property type="term" value="P:lipid A biosynthetic process"/>
    <property type="evidence" value="ECO:0007669"/>
    <property type="project" value="UniProtKB-UniRule"/>
</dbReference>
<comment type="similarity">
    <text evidence="12">Belongs to the LpxC family.</text>
</comment>
<dbReference type="InterPro" id="IPR020568">
    <property type="entry name" value="Ribosomal_Su5_D2-typ_SF"/>
</dbReference>
<dbReference type="GO" id="GO:0103117">
    <property type="term" value="F:UDP-3-O-acyl-N-acetylglucosamine deacetylase activity"/>
    <property type="evidence" value="ECO:0007669"/>
    <property type="project" value="UniProtKB-UniRule"/>
</dbReference>